<feature type="signal peptide" evidence="2">
    <location>
        <begin position="1"/>
        <end position="29"/>
    </location>
</feature>
<reference evidence="3 4" key="1">
    <citation type="submission" date="2017-11" db="EMBL/GenBank/DDBJ databases">
        <title>Genomic Encyclopedia of Archaeal and Bacterial Type Strains, Phase II (KMG-II): From Individual Species to Whole Genera.</title>
        <authorList>
            <person name="Goeker M."/>
        </authorList>
    </citation>
    <scope>NUCLEOTIDE SEQUENCE [LARGE SCALE GENOMIC DNA]</scope>
    <source>
        <strain evidence="3 4">DSM 11115</strain>
    </source>
</reference>
<evidence type="ECO:0000313" key="4">
    <source>
        <dbReference type="Proteomes" id="UP000228535"/>
    </source>
</evidence>
<keyword evidence="2" id="KW-0732">Signal</keyword>
<sequence length="95" mass="10655">MDWFQLPVPMKKLLHICALGLLITGAACSQDTVRQGGNPKKYKAYSESSRHPNDKSKFKKRRSPGFGVDLNARNPYKSGTVSAPKEYKFDKNPGR</sequence>
<evidence type="ECO:0000256" key="1">
    <source>
        <dbReference type="SAM" id="MobiDB-lite"/>
    </source>
</evidence>
<keyword evidence="4" id="KW-1185">Reference proteome</keyword>
<feature type="compositionally biased region" description="Basic and acidic residues" evidence="1">
    <location>
        <begin position="85"/>
        <end position="95"/>
    </location>
</feature>
<gene>
    <name evidence="3" type="ORF">CLV45_0791</name>
</gene>
<comment type="caution">
    <text evidence="3">The sequence shown here is derived from an EMBL/GenBank/DDBJ whole genome shotgun (WGS) entry which is preliminary data.</text>
</comment>
<dbReference type="Proteomes" id="UP000228535">
    <property type="component" value="Unassembled WGS sequence"/>
</dbReference>
<accession>A0A2M9BN50</accession>
<name>A0A2M9BN50_9BACT</name>
<feature type="region of interest" description="Disordered" evidence="1">
    <location>
        <begin position="31"/>
        <end position="95"/>
    </location>
</feature>
<dbReference type="EMBL" id="PGFA01000001">
    <property type="protein sequence ID" value="PJJ59374.1"/>
    <property type="molecule type" value="Genomic_DNA"/>
</dbReference>
<organism evidence="3 4">
    <name type="scientific">Hymenobacter chitinivorans DSM 11115</name>
    <dbReference type="NCBI Taxonomy" id="1121954"/>
    <lineage>
        <taxon>Bacteria</taxon>
        <taxon>Pseudomonadati</taxon>
        <taxon>Bacteroidota</taxon>
        <taxon>Cytophagia</taxon>
        <taxon>Cytophagales</taxon>
        <taxon>Hymenobacteraceae</taxon>
        <taxon>Hymenobacter</taxon>
    </lineage>
</organism>
<dbReference type="AlphaFoldDB" id="A0A2M9BN50"/>
<evidence type="ECO:0000313" key="3">
    <source>
        <dbReference type="EMBL" id="PJJ59374.1"/>
    </source>
</evidence>
<feature type="chain" id="PRO_5014999960" evidence="2">
    <location>
        <begin position="30"/>
        <end position="95"/>
    </location>
</feature>
<protein>
    <submittedName>
        <fullName evidence="3">Uncharacterized protein</fullName>
    </submittedName>
</protein>
<proteinExistence type="predicted"/>
<evidence type="ECO:0000256" key="2">
    <source>
        <dbReference type="SAM" id="SignalP"/>
    </source>
</evidence>